<feature type="compositionally biased region" description="Polar residues" evidence="1">
    <location>
        <begin position="46"/>
        <end position="56"/>
    </location>
</feature>
<sequence length="73" mass="7750">MGTWQAICAVFIFIVGTLCLAAPRLKLPASSLPAAPPSTSGRRLNVSRSSNTTNIDSVRRLPRPPGFSPFGQP</sequence>
<reference evidence="3 4" key="1">
    <citation type="journal article" date="2020" name="Genomics">
        <title>Complete, high-quality genomes from long-read metagenomic sequencing of two wolf lichen thalli reveals enigmatic genome architecture.</title>
        <authorList>
            <person name="McKenzie S.K."/>
            <person name="Walston R.F."/>
            <person name="Allen J.L."/>
        </authorList>
    </citation>
    <scope>NUCLEOTIDE SEQUENCE [LARGE SCALE GENOMIC DNA]</scope>
    <source>
        <strain evidence="3">WasteWater1</strain>
    </source>
</reference>
<feature type="region of interest" description="Disordered" evidence="1">
    <location>
        <begin position="31"/>
        <end position="73"/>
    </location>
</feature>
<dbReference type="GeneID" id="59333663"/>
<evidence type="ECO:0000256" key="2">
    <source>
        <dbReference type="SAM" id="SignalP"/>
    </source>
</evidence>
<evidence type="ECO:0000313" key="3">
    <source>
        <dbReference type="EMBL" id="KAF6218715.1"/>
    </source>
</evidence>
<organism evidence="3 4">
    <name type="scientific">Letharia lupina</name>
    <dbReference type="NCBI Taxonomy" id="560253"/>
    <lineage>
        <taxon>Eukaryota</taxon>
        <taxon>Fungi</taxon>
        <taxon>Dikarya</taxon>
        <taxon>Ascomycota</taxon>
        <taxon>Pezizomycotina</taxon>
        <taxon>Lecanoromycetes</taxon>
        <taxon>OSLEUM clade</taxon>
        <taxon>Lecanoromycetidae</taxon>
        <taxon>Lecanorales</taxon>
        <taxon>Lecanorineae</taxon>
        <taxon>Parmeliaceae</taxon>
        <taxon>Letharia</taxon>
    </lineage>
</organism>
<dbReference type="AlphaFoldDB" id="A0A8H6C844"/>
<comment type="caution">
    <text evidence="3">The sequence shown here is derived from an EMBL/GenBank/DDBJ whole genome shotgun (WGS) entry which is preliminary data.</text>
</comment>
<protein>
    <recommendedName>
        <fullName evidence="5">Secreted protein</fullName>
    </recommendedName>
</protein>
<proteinExistence type="predicted"/>
<gene>
    <name evidence="3" type="ORF">HO133_005257</name>
</gene>
<evidence type="ECO:0008006" key="5">
    <source>
        <dbReference type="Google" id="ProtNLM"/>
    </source>
</evidence>
<evidence type="ECO:0000256" key="1">
    <source>
        <dbReference type="SAM" id="MobiDB-lite"/>
    </source>
</evidence>
<keyword evidence="4" id="KW-1185">Reference proteome</keyword>
<accession>A0A8H6C844</accession>
<evidence type="ECO:0000313" key="4">
    <source>
        <dbReference type="Proteomes" id="UP000593566"/>
    </source>
</evidence>
<feature type="compositionally biased region" description="Low complexity" evidence="1">
    <location>
        <begin position="31"/>
        <end position="40"/>
    </location>
</feature>
<dbReference type="Proteomes" id="UP000593566">
    <property type="component" value="Unassembled WGS sequence"/>
</dbReference>
<feature type="compositionally biased region" description="Pro residues" evidence="1">
    <location>
        <begin position="63"/>
        <end position="73"/>
    </location>
</feature>
<dbReference type="RefSeq" id="XP_037148150.1">
    <property type="nucleotide sequence ID" value="XM_037296168.1"/>
</dbReference>
<feature type="signal peptide" evidence="2">
    <location>
        <begin position="1"/>
        <end position="21"/>
    </location>
</feature>
<dbReference type="EMBL" id="JACCJB010000021">
    <property type="protein sequence ID" value="KAF6218715.1"/>
    <property type="molecule type" value="Genomic_DNA"/>
</dbReference>
<name>A0A8H6C844_9LECA</name>
<keyword evidence="2" id="KW-0732">Signal</keyword>
<feature type="chain" id="PRO_5034519955" description="Secreted protein" evidence="2">
    <location>
        <begin position="22"/>
        <end position="73"/>
    </location>
</feature>